<keyword evidence="8" id="KW-0479">Metal-binding</keyword>
<dbReference type="InterPro" id="IPR041888">
    <property type="entry name" value="RING-HC_ZNF598/HEL2"/>
</dbReference>
<feature type="domain" description="RING-type" evidence="14">
    <location>
        <begin position="5"/>
        <end position="46"/>
    </location>
</feature>
<feature type="region of interest" description="Disordered" evidence="13">
    <location>
        <begin position="659"/>
        <end position="684"/>
    </location>
</feature>
<dbReference type="InterPro" id="IPR001841">
    <property type="entry name" value="Znf_RING"/>
</dbReference>
<dbReference type="InterPro" id="IPR056437">
    <property type="entry name" value="Znf-C2H2_ZNF598/HEL2"/>
</dbReference>
<evidence type="ECO:0000256" key="12">
    <source>
        <dbReference type="PROSITE-ProRule" id="PRU00175"/>
    </source>
</evidence>
<feature type="region of interest" description="Disordered" evidence="13">
    <location>
        <begin position="602"/>
        <end position="640"/>
    </location>
</feature>
<dbReference type="AlphaFoldDB" id="A0ABD0Z3K2"/>
<dbReference type="Proteomes" id="UP001558713">
    <property type="component" value="Unassembled WGS sequence"/>
</dbReference>
<comment type="pathway">
    <text evidence="3">Protein modification; protein ubiquitination.</text>
</comment>
<reference evidence="15 16" key="1">
    <citation type="submission" date="2024-04" db="EMBL/GenBank/DDBJ databases">
        <title>Genome assembly C_amara_ONT_v2.</title>
        <authorList>
            <person name="Yant L."/>
            <person name="Moore C."/>
            <person name="Slenker M."/>
        </authorList>
    </citation>
    <scope>NUCLEOTIDE SEQUENCE [LARGE SCALE GENOMIC DNA]</scope>
    <source>
        <tissue evidence="15">Leaf</tissue>
    </source>
</reference>
<dbReference type="EMBL" id="JBANAX010000903">
    <property type="protein sequence ID" value="KAL1189275.1"/>
    <property type="molecule type" value="Genomic_DNA"/>
</dbReference>
<organism evidence="15 16">
    <name type="scientific">Cardamine amara subsp. amara</name>
    <dbReference type="NCBI Taxonomy" id="228776"/>
    <lineage>
        <taxon>Eukaryota</taxon>
        <taxon>Viridiplantae</taxon>
        <taxon>Streptophyta</taxon>
        <taxon>Embryophyta</taxon>
        <taxon>Tracheophyta</taxon>
        <taxon>Spermatophyta</taxon>
        <taxon>Magnoliopsida</taxon>
        <taxon>eudicotyledons</taxon>
        <taxon>Gunneridae</taxon>
        <taxon>Pentapetalae</taxon>
        <taxon>rosids</taxon>
        <taxon>malvids</taxon>
        <taxon>Brassicales</taxon>
        <taxon>Brassicaceae</taxon>
        <taxon>Cardamineae</taxon>
        <taxon>Cardamine</taxon>
    </lineage>
</organism>
<dbReference type="InterPro" id="IPR013087">
    <property type="entry name" value="Znf_C2H2_type"/>
</dbReference>
<evidence type="ECO:0000313" key="16">
    <source>
        <dbReference type="Proteomes" id="UP001558713"/>
    </source>
</evidence>
<feature type="compositionally biased region" description="Polar residues" evidence="13">
    <location>
        <begin position="472"/>
        <end position="507"/>
    </location>
</feature>
<feature type="region of interest" description="Disordered" evidence="13">
    <location>
        <begin position="452"/>
        <end position="507"/>
    </location>
</feature>
<dbReference type="GO" id="GO:0008270">
    <property type="term" value="F:zinc ion binding"/>
    <property type="evidence" value="ECO:0007669"/>
    <property type="project" value="UniProtKB-KW"/>
</dbReference>
<feature type="compositionally biased region" description="Basic and acidic residues" evidence="13">
    <location>
        <begin position="626"/>
        <end position="640"/>
    </location>
</feature>
<dbReference type="GO" id="GO:0061630">
    <property type="term" value="F:ubiquitin protein ligase activity"/>
    <property type="evidence" value="ECO:0007669"/>
    <property type="project" value="UniProtKB-EC"/>
</dbReference>
<feature type="compositionally biased region" description="Polar residues" evidence="13">
    <location>
        <begin position="402"/>
        <end position="413"/>
    </location>
</feature>
<comment type="caution">
    <text evidence="15">The sequence shown here is derived from an EMBL/GenBank/DDBJ whole genome shotgun (WGS) entry which is preliminary data.</text>
</comment>
<evidence type="ECO:0000256" key="11">
    <source>
        <dbReference type="ARBA" id="ARBA00035113"/>
    </source>
</evidence>
<dbReference type="InterPro" id="IPR044288">
    <property type="entry name" value="ZNF598/HEL2"/>
</dbReference>
<evidence type="ECO:0000256" key="7">
    <source>
        <dbReference type="ARBA" id="ARBA00022679"/>
    </source>
</evidence>
<evidence type="ECO:0000256" key="3">
    <source>
        <dbReference type="ARBA" id="ARBA00004906"/>
    </source>
</evidence>
<dbReference type="InterPro" id="IPR057634">
    <property type="entry name" value="PAH_ZNF598/HEL2"/>
</dbReference>
<protein>
    <recommendedName>
        <fullName evidence="4">RING-type E3 ubiquitin transferase</fullName>
        <ecNumber evidence="4">2.3.2.27</ecNumber>
    </recommendedName>
</protein>
<evidence type="ECO:0000256" key="13">
    <source>
        <dbReference type="SAM" id="MobiDB-lite"/>
    </source>
</evidence>
<dbReference type="CDD" id="cd16615">
    <property type="entry name" value="RING-HC_ZNF598"/>
    <property type="match status" value="1"/>
</dbReference>
<evidence type="ECO:0000256" key="1">
    <source>
        <dbReference type="ARBA" id="ARBA00000900"/>
    </source>
</evidence>
<keyword evidence="16" id="KW-1185">Reference proteome</keyword>
<dbReference type="PANTHER" id="PTHR22938">
    <property type="entry name" value="ZINC FINGER PROTEIN 598"/>
    <property type="match status" value="1"/>
</dbReference>
<evidence type="ECO:0000256" key="6">
    <source>
        <dbReference type="ARBA" id="ARBA00022553"/>
    </source>
</evidence>
<dbReference type="PROSITE" id="PS50089">
    <property type="entry name" value="ZF_RING_2"/>
    <property type="match status" value="1"/>
</dbReference>
<dbReference type="EC" id="2.3.2.27" evidence="4"/>
<keyword evidence="5" id="KW-0963">Cytoplasm</keyword>
<evidence type="ECO:0000256" key="4">
    <source>
        <dbReference type="ARBA" id="ARBA00012483"/>
    </source>
</evidence>
<keyword evidence="9 12" id="KW-0863">Zinc-finger</keyword>
<feature type="compositionally biased region" description="Polar residues" evidence="13">
    <location>
        <begin position="360"/>
        <end position="393"/>
    </location>
</feature>
<feature type="region of interest" description="Disordered" evidence="13">
    <location>
        <begin position="341"/>
        <end position="429"/>
    </location>
</feature>
<comment type="similarity">
    <text evidence="11">Belongs to the ZNF598/HEL2 family.</text>
</comment>
<evidence type="ECO:0000256" key="8">
    <source>
        <dbReference type="ARBA" id="ARBA00022723"/>
    </source>
</evidence>
<dbReference type="Pfam" id="PF23230">
    <property type="entry name" value="zf-C2H2_13"/>
    <property type="match status" value="1"/>
</dbReference>
<evidence type="ECO:0000256" key="5">
    <source>
        <dbReference type="ARBA" id="ARBA00022490"/>
    </source>
</evidence>
<keyword evidence="10" id="KW-0862">Zinc</keyword>
<evidence type="ECO:0000259" key="14">
    <source>
        <dbReference type="PROSITE" id="PS50089"/>
    </source>
</evidence>
<gene>
    <name evidence="15" type="ORF">V5N11_014767</name>
</gene>
<comment type="catalytic activity">
    <reaction evidence="1">
        <text>S-ubiquitinyl-[E2 ubiquitin-conjugating enzyme]-L-cysteine + [acceptor protein]-L-lysine = [E2 ubiquitin-conjugating enzyme]-L-cysteine + N(6)-ubiquitinyl-[acceptor protein]-L-lysine.</text>
        <dbReference type="EC" id="2.3.2.27"/>
    </reaction>
</comment>
<evidence type="ECO:0000256" key="9">
    <source>
        <dbReference type="ARBA" id="ARBA00022771"/>
    </source>
</evidence>
<accession>A0ABD0Z3K2</accession>
<dbReference type="PANTHER" id="PTHR22938:SF9">
    <property type="entry name" value="RING-TYPE E3 UBIQUITIN TRANSFERASE"/>
    <property type="match status" value="1"/>
</dbReference>
<sequence length="695" mass="77439">MDDSCAVCAENLEWVAYGSCGHREVCSTCVVRLRFIFNDHRCCICKTLCPIVFVTKALGDYTNTITDFSTTFPLEPKEGRVGSLWFHGETKAFFDDLNQYTRIKAMCRLSCASCDKTKKNQPEQGPNHCVPFKSVELLKNHLNHHHKLHMCSLCLLGRKVFICEQKLFTMAQLSQHISSGDSEVDGSESERGGFTGHPMCEFCKIPFYGGNELYTHMSREHYTCHICQRLKPGQYEYYGNYDDLESHFRTDHFLCEDETCLAKKFIVFQIEAELKRHNSIDHGGRVSQSQQSALLQIQASFQYQNSRRERRRSSRREPNVTVLESQASYAVTDGNALLQHVGSSGGSRLGESSSFPPLSVQANRSQSRFEQNTENQTSRLRHQTNINVTSGSSRAWPDLNRFPTQASVTSNVQSSGASAQSQSRHHSRVEITRTLASATPQDARNKHTIVGVCSSGSSLSSGNAKRDHHHSSSSPKMSLEQPSHSDSPPVSIVQNRRSSTTSAKASNIQVAQCVSDNKSLVEKIRASLGQDEELFRAFKDTSGKYRRGSIDAITYLEYVKGYGLSHLVHEMARLCPDAKRQKELIDSHNAYYLGGRNESVENGGALQSSSRAKENISSKRNKGKAVKVENSSDSRGDSFVDTSEKSMAAALLDIRNSNAEAEPELKMDNSKRSQNSTGGLPLRGAWRRGSAKLLL</sequence>
<proteinExistence type="inferred from homology"/>
<dbReference type="SMART" id="SM00355">
    <property type="entry name" value="ZnF_C2H2"/>
    <property type="match status" value="3"/>
</dbReference>
<comment type="subcellular location">
    <subcellularLocation>
        <location evidence="2">Cytoplasm</location>
    </subcellularLocation>
</comment>
<evidence type="ECO:0000256" key="2">
    <source>
        <dbReference type="ARBA" id="ARBA00004496"/>
    </source>
</evidence>
<evidence type="ECO:0000256" key="10">
    <source>
        <dbReference type="ARBA" id="ARBA00022833"/>
    </source>
</evidence>
<dbReference type="Pfam" id="PF23202">
    <property type="entry name" value="PAH_ZNF598"/>
    <property type="match status" value="1"/>
</dbReference>
<name>A0ABD0Z3K2_CARAN</name>
<evidence type="ECO:0000313" key="15">
    <source>
        <dbReference type="EMBL" id="KAL1189275.1"/>
    </source>
</evidence>
<keyword evidence="7" id="KW-0808">Transferase</keyword>
<dbReference type="GO" id="GO:0005737">
    <property type="term" value="C:cytoplasm"/>
    <property type="evidence" value="ECO:0007669"/>
    <property type="project" value="UniProtKB-SubCell"/>
</dbReference>
<keyword evidence="6" id="KW-0597">Phosphoprotein</keyword>